<evidence type="ECO:0000256" key="2">
    <source>
        <dbReference type="ARBA" id="ARBA00023125"/>
    </source>
</evidence>
<dbReference type="InterPro" id="IPR013762">
    <property type="entry name" value="Integrase-like_cat_sf"/>
</dbReference>
<evidence type="ECO:0000313" key="7">
    <source>
        <dbReference type="EMBL" id="PKV78940.1"/>
    </source>
</evidence>
<comment type="caution">
    <text evidence="7">The sequence shown here is derived from an EMBL/GenBank/DDBJ whole genome shotgun (WGS) entry which is preliminary data.</text>
</comment>
<dbReference type="InterPro" id="IPR044068">
    <property type="entry name" value="CB"/>
</dbReference>
<dbReference type="EMBL" id="PJMW01000002">
    <property type="protein sequence ID" value="PKV78940.1"/>
    <property type="molecule type" value="Genomic_DNA"/>
</dbReference>
<sequence length="375" mass="42189">MSGRGFGTVRKLPSGRWQVRYRGPDGQRRSAPRTFETKKAAERWLSTTEVQILQGDWIDPERSKITVHEYVERWIDQRPGLRPKTLSLYRWLLRAHVKSTAMGGTQLGKLTTPMVRQWRSERLDAGVSEITTAKAYRLVRAALNTAVDEDKIIPRNPVRVKGADKEDSPERPVLSVAQVFALARAVPERYRLVILLTSFLSLRWGEASALTRADITDGAENVRIGKAMVEVAGLGLVVSRPKSRAGVRTLTVPEAIRPDILAHLEKYVDNRPDAYVFTGLRGNPLRRSNFTKNVNWKVATMSVGLPGIHIHDLRHAGNLWASKSGMSTKDLMSRMGHDDMRAALIYQRATDDAERRISEDLSQMAKDYRDGRSSA</sequence>
<name>A0A2N3VBD6_9NOCA</name>
<dbReference type="Proteomes" id="UP000233766">
    <property type="component" value="Unassembled WGS sequence"/>
</dbReference>
<dbReference type="Gene3D" id="1.10.150.130">
    <property type="match status" value="1"/>
</dbReference>
<dbReference type="RefSeq" id="WP_101465287.1">
    <property type="nucleotide sequence ID" value="NZ_PJMW01000002.1"/>
</dbReference>
<dbReference type="InterPro" id="IPR011010">
    <property type="entry name" value="DNA_brk_join_enz"/>
</dbReference>
<dbReference type="InterPro" id="IPR058717">
    <property type="entry name" value="Phage_L5_Integrase_N"/>
</dbReference>
<proteinExistence type="inferred from homology"/>
<dbReference type="GO" id="GO:0015074">
    <property type="term" value="P:DNA integration"/>
    <property type="evidence" value="ECO:0007669"/>
    <property type="project" value="InterPro"/>
</dbReference>
<dbReference type="AlphaFoldDB" id="A0A2N3VBD6"/>
<dbReference type="OrthoDB" id="1822491at2"/>
<dbReference type="PANTHER" id="PTHR30349">
    <property type="entry name" value="PHAGE INTEGRASE-RELATED"/>
    <property type="match status" value="1"/>
</dbReference>
<protein>
    <submittedName>
        <fullName evidence="7">Site-specific recombinase XerD</fullName>
    </submittedName>
</protein>
<dbReference type="PANTHER" id="PTHR30349:SF64">
    <property type="entry name" value="PROPHAGE INTEGRASE INTD-RELATED"/>
    <property type="match status" value="1"/>
</dbReference>
<dbReference type="GO" id="GO:0006310">
    <property type="term" value="P:DNA recombination"/>
    <property type="evidence" value="ECO:0007669"/>
    <property type="project" value="UniProtKB-KW"/>
</dbReference>
<evidence type="ECO:0000259" key="5">
    <source>
        <dbReference type="PROSITE" id="PS51898"/>
    </source>
</evidence>
<accession>A0A2N3VBD6</accession>
<keyword evidence="2 4" id="KW-0238">DNA-binding</keyword>
<comment type="similarity">
    <text evidence="1">Belongs to the 'phage' integrase family.</text>
</comment>
<dbReference type="SUPFAM" id="SSF56349">
    <property type="entry name" value="DNA breaking-rejoining enzymes"/>
    <property type="match status" value="1"/>
</dbReference>
<evidence type="ECO:0000313" key="8">
    <source>
        <dbReference type="Proteomes" id="UP000233766"/>
    </source>
</evidence>
<dbReference type="InterPro" id="IPR010998">
    <property type="entry name" value="Integrase_recombinase_N"/>
</dbReference>
<dbReference type="GO" id="GO:0003677">
    <property type="term" value="F:DNA binding"/>
    <property type="evidence" value="ECO:0007669"/>
    <property type="project" value="UniProtKB-UniRule"/>
</dbReference>
<evidence type="ECO:0000259" key="6">
    <source>
        <dbReference type="PROSITE" id="PS51900"/>
    </source>
</evidence>
<dbReference type="PROSITE" id="PS51898">
    <property type="entry name" value="TYR_RECOMBINASE"/>
    <property type="match status" value="1"/>
</dbReference>
<feature type="domain" description="Core-binding (CB)" evidence="6">
    <location>
        <begin position="65"/>
        <end position="147"/>
    </location>
</feature>
<dbReference type="InterPro" id="IPR050090">
    <property type="entry name" value="Tyrosine_recombinase_XerCD"/>
</dbReference>
<dbReference type="PROSITE" id="PS51900">
    <property type="entry name" value="CB"/>
    <property type="match status" value="1"/>
</dbReference>
<reference evidence="7 8" key="1">
    <citation type="submission" date="2017-12" db="EMBL/GenBank/DDBJ databases">
        <title>Sequencing the genomes of 1000 Actinobacteria strains.</title>
        <authorList>
            <person name="Klenk H.-P."/>
        </authorList>
    </citation>
    <scope>NUCLEOTIDE SEQUENCE [LARGE SCALE GENOMIC DNA]</scope>
    <source>
        <strain evidence="7 8">DSM 44489</strain>
    </source>
</reference>
<feature type="domain" description="Tyr recombinase" evidence="5">
    <location>
        <begin position="169"/>
        <end position="359"/>
    </location>
</feature>
<dbReference type="Pfam" id="PF26003">
    <property type="entry name" value="Integrase_N_phage"/>
    <property type="match status" value="1"/>
</dbReference>
<keyword evidence="3" id="KW-0233">DNA recombination</keyword>
<dbReference type="Pfam" id="PF00589">
    <property type="entry name" value="Phage_integrase"/>
    <property type="match status" value="1"/>
</dbReference>
<organism evidence="7 8">
    <name type="scientific">Nocardia fluminea</name>
    <dbReference type="NCBI Taxonomy" id="134984"/>
    <lineage>
        <taxon>Bacteria</taxon>
        <taxon>Bacillati</taxon>
        <taxon>Actinomycetota</taxon>
        <taxon>Actinomycetes</taxon>
        <taxon>Mycobacteriales</taxon>
        <taxon>Nocardiaceae</taxon>
        <taxon>Nocardia</taxon>
    </lineage>
</organism>
<evidence type="ECO:0000256" key="3">
    <source>
        <dbReference type="ARBA" id="ARBA00023172"/>
    </source>
</evidence>
<keyword evidence="8" id="KW-1185">Reference proteome</keyword>
<dbReference type="Gene3D" id="1.10.443.10">
    <property type="entry name" value="Intergrase catalytic core"/>
    <property type="match status" value="1"/>
</dbReference>
<evidence type="ECO:0000256" key="1">
    <source>
        <dbReference type="ARBA" id="ARBA00008857"/>
    </source>
</evidence>
<dbReference type="InterPro" id="IPR002104">
    <property type="entry name" value="Integrase_catalytic"/>
</dbReference>
<gene>
    <name evidence="7" type="ORF">ATK86_3325</name>
</gene>
<evidence type="ECO:0000256" key="4">
    <source>
        <dbReference type="PROSITE-ProRule" id="PRU01248"/>
    </source>
</evidence>